<evidence type="ECO:0008006" key="3">
    <source>
        <dbReference type="Google" id="ProtNLM"/>
    </source>
</evidence>
<organism evidence="1 2">
    <name type="scientific">Pseudoalteromonas luteoviolacea (strain 2ta16)</name>
    <dbReference type="NCBI Taxonomy" id="1353533"/>
    <lineage>
        <taxon>Bacteria</taxon>
        <taxon>Pseudomonadati</taxon>
        <taxon>Pseudomonadota</taxon>
        <taxon>Gammaproteobacteria</taxon>
        <taxon>Alteromonadales</taxon>
        <taxon>Pseudoalteromonadaceae</taxon>
        <taxon>Pseudoalteromonas</taxon>
    </lineage>
</organism>
<dbReference type="RefSeq" id="WP_023397580.1">
    <property type="nucleotide sequence ID" value="NZ_AUSV01000008.1"/>
</dbReference>
<dbReference type="AlphaFoldDB" id="V4HW68"/>
<accession>V4HW68</accession>
<reference evidence="1 2" key="1">
    <citation type="submission" date="2013-07" db="EMBL/GenBank/DDBJ databases">
        <title>Draft genome sequence of Pseudoalteromonas luteoviolacea 2ta16.</title>
        <authorList>
            <person name="Allen E.E."/>
            <person name="Azam F."/>
            <person name="Podell S."/>
        </authorList>
    </citation>
    <scope>NUCLEOTIDE SEQUENCE [LARGE SCALE GENOMIC DNA]</scope>
    <source>
        <strain evidence="1 2">2ta16</strain>
    </source>
</reference>
<evidence type="ECO:0000313" key="2">
    <source>
        <dbReference type="Proteomes" id="UP000017820"/>
    </source>
</evidence>
<evidence type="ECO:0000313" key="1">
    <source>
        <dbReference type="EMBL" id="ESP95060.1"/>
    </source>
</evidence>
<dbReference type="Proteomes" id="UP000017820">
    <property type="component" value="Unassembled WGS sequence"/>
</dbReference>
<proteinExistence type="predicted"/>
<dbReference type="EMBL" id="AUSV01000008">
    <property type="protein sequence ID" value="ESP95060.1"/>
    <property type="molecule type" value="Genomic_DNA"/>
</dbReference>
<name>V4HW68_PSEL2</name>
<gene>
    <name evidence="1" type="ORF">PL2TA16_04616</name>
</gene>
<sequence length="195" mass="22516">MEYIIHKGQGKTIQVQRYLKLLKVSYVMSKHSENSSYREKLIEHLFIGELLKLSWREKDCRLEVGKPEIGNSYYDVILQENKVVRHVQLKASFIGSKTSRQNVNLKLADKPSGCIIWIYFDQESLKLGPYYFFGDIPGQPLPSLSDANVAKHTKGNQDGVKAERPNLRVLNKGDFTKYQTIKQLYEALFEAKNDM</sequence>
<protein>
    <recommendedName>
        <fullName evidence="3">PD(D/E)XK endonuclease domain-containing protein</fullName>
    </recommendedName>
</protein>
<comment type="caution">
    <text evidence="1">The sequence shown here is derived from an EMBL/GenBank/DDBJ whole genome shotgun (WGS) entry which is preliminary data.</text>
</comment>
<dbReference type="PATRIC" id="fig|1353533.3.peg.620"/>